<gene>
    <name evidence="2" type="ORF">BXY80_2788</name>
</gene>
<evidence type="ECO:0000313" key="3">
    <source>
        <dbReference type="Proteomes" id="UP000284892"/>
    </source>
</evidence>
<keyword evidence="3" id="KW-1185">Reference proteome</keyword>
<comment type="caution">
    <text evidence="2">The sequence shown here is derived from an EMBL/GenBank/DDBJ whole genome shotgun (WGS) entry which is preliminary data.</text>
</comment>
<name>A0A420DCW3_9FLAO</name>
<keyword evidence="1" id="KW-0472">Membrane</keyword>
<sequence>MTKLILVLQASFNTPEYGSSIGETVETLFGLLVVVVIGALIYRLFSKKK</sequence>
<keyword evidence="1" id="KW-1133">Transmembrane helix</keyword>
<accession>A0A420DCW3</accession>
<dbReference type="EMBL" id="RAQJ01000009">
    <property type="protein sequence ID" value="RKE89439.1"/>
    <property type="molecule type" value="Genomic_DNA"/>
</dbReference>
<dbReference type="Proteomes" id="UP000284892">
    <property type="component" value="Unassembled WGS sequence"/>
</dbReference>
<reference evidence="2 3" key="1">
    <citation type="submission" date="2018-09" db="EMBL/GenBank/DDBJ databases">
        <title>Genomic Encyclopedia of Archaeal and Bacterial Type Strains, Phase II (KMG-II): from individual species to whole genera.</title>
        <authorList>
            <person name="Goeker M."/>
        </authorList>
    </citation>
    <scope>NUCLEOTIDE SEQUENCE [LARGE SCALE GENOMIC DNA]</scope>
    <source>
        <strain evidence="2 3">DSM 26283</strain>
    </source>
</reference>
<organism evidence="2 3">
    <name type="scientific">Ichthyenterobacterium magnum</name>
    <dbReference type="NCBI Taxonomy" id="1230530"/>
    <lineage>
        <taxon>Bacteria</taxon>
        <taxon>Pseudomonadati</taxon>
        <taxon>Bacteroidota</taxon>
        <taxon>Flavobacteriia</taxon>
        <taxon>Flavobacteriales</taxon>
        <taxon>Flavobacteriaceae</taxon>
        <taxon>Ichthyenterobacterium</taxon>
    </lineage>
</organism>
<dbReference type="RefSeq" id="WP_162843326.1">
    <property type="nucleotide sequence ID" value="NZ_RAQJ01000009.1"/>
</dbReference>
<evidence type="ECO:0000256" key="1">
    <source>
        <dbReference type="SAM" id="Phobius"/>
    </source>
</evidence>
<evidence type="ECO:0000313" key="2">
    <source>
        <dbReference type="EMBL" id="RKE89439.1"/>
    </source>
</evidence>
<feature type="transmembrane region" description="Helical" evidence="1">
    <location>
        <begin position="28"/>
        <end position="45"/>
    </location>
</feature>
<proteinExistence type="predicted"/>
<dbReference type="AlphaFoldDB" id="A0A420DCW3"/>
<keyword evidence="1" id="KW-0812">Transmembrane</keyword>
<protein>
    <submittedName>
        <fullName evidence="2">Uncharacterized protein</fullName>
    </submittedName>
</protein>